<feature type="region of interest" description="Disordered" evidence="10">
    <location>
        <begin position="62"/>
        <end position="147"/>
    </location>
</feature>
<dbReference type="PROSITE" id="PS52015">
    <property type="entry name" value="TONB_CTD"/>
    <property type="match status" value="1"/>
</dbReference>
<dbReference type="PANTHER" id="PTHR33446">
    <property type="entry name" value="PROTEIN TONB-RELATED"/>
    <property type="match status" value="1"/>
</dbReference>
<feature type="compositionally biased region" description="Basic and acidic residues" evidence="10">
    <location>
        <begin position="115"/>
        <end position="144"/>
    </location>
</feature>
<name>A0A2D2D1V9_METT3</name>
<keyword evidence="9" id="KW-0472">Membrane</keyword>
<evidence type="ECO:0000256" key="10">
    <source>
        <dbReference type="SAM" id="MobiDB-lite"/>
    </source>
</evidence>
<evidence type="ECO:0000256" key="7">
    <source>
        <dbReference type="ARBA" id="ARBA00022927"/>
    </source>
</evidence>
<keyword evidence="6" id="KW-0812">Transmembrane</keyword>
<keyword evidence="13" id="KW-1185">Reference proteome</keyword>
<keyword evidence="7" id="KW-0653">Protein transport</keyword>
<keyword evidence="4" id="KW-1003">Cell membrane</keyword>
<evidence type="ECO:0000256" key="8">
    <source>
        <dbReference type="ARBA" id="ARBA00022989"/>
    </source>
</evidence>
<dbReference type="Gene3D" id="3.30.1150.10">
    <property type="match status" value="1"/>
</dbReference>
<keyword evidence="8" id="KW-1133">Transmembrane helix</keyword>
<proteinExistence type="inferred from homology"/>
<evidence type="ECO:0000256" key="6">
    <source>
        <dbReference type="ARBA" id="ARBA00022692"/>
    </source>
</evidence>
<reference evidence="13" key="1">
    <citation type="submission" date="2017-10" db="EMBL/GenBank/DDBJ databases">
        <title>Completed PacBio SMRT sequence of Methylosinus trichosporium OB3b reveals presence of a third large plasmid.</title>
        <authorList>
            <person name="Charles T.C."/>
            <person name="Lynch M.D.J."/>
            <person name="Heil J.R."/>
            <person name="Cheng J."/>
        </authorList>
    </citation>
    <scope>NUCLEOTIDE SEQUENCE [LARGE SCALE GENOMIC DNA]</scope>
    <source>
        <strain evidence="13">OB3b</strain>
    </source>
</reference>
<evidence type="ECO:0000256" key="3">
    <source>
        <dbReference type="ARBA" id="ARBA00022448"/>
    </source>
</evidence>
<feature type="domain" description="TonB C-terminal" evidence="11">
    <location>
        <begin position="148"/>
        <end position="236"/>
    </location>
</feature>
<dbReference type="STRING" id="595536.GCA_000178815_02406"/>
<sequence>MTVISMLDPALRARHRFTFAHGIAASIALHGALCLLPFVADAWPDDGEAALPLVFDLEGALSDSETEEATAQDTKADAQPPKDVASPKEPTPEQNADGEIAQAAKQATDTPPQTKKAETGERDVKGEEEDRKAQTSAKHEKQDDDPVNLYAKQLAKRIRRLAYAAKAHAAGLRGSATVAFTIAASGQIVPSSLRIIAGSGHPQLDADAMKTVRAASPFPPPPREMTVAVDVFSGRR</sequence>
<keyword evidence="5" id="KW-0997">Cell inner membrane</keyword>
<evidence type="ECO:0000256" key="2">
    <source>
        <dbReference type="ARBA" id="ARBA00006555"/>
    </source>
</evidence>
<comment type="similarity">
    <text evidence="2">Belongs to the TonB family.</text>
</comment>
<evidence type="ECO:0000256" key="5">
    <source>
        <dbReference type="ARBA" id="ARBA00022519"/>
    </source>
</evidence>
<dbReference type="NCBIfam" id="TIGR01352">
    <property type="entry name" value="tonB_Cterm"/>
    <property type="match status" value="1"/>
</dbReference>
<gene>
    <name evidence="12" type="ORF">CQW49_13805</name>
</gene>
<accession>A0A2D2D1V9</accession>
<protein>
    <recommendedName>
        <fullName evidence="11">TonB C-terminal domain-containing protein</fullName>
    </recommendedName>
</protein>
<dbReference type="Pfam" id="PF03544">
    <property type="entry name" value="TonB_C"/>
    <property type="match status" value="1"/>
</dbReference>
<dbReference type="SUPFAM" id="SSF74653">
    <property type="entry name" value="TolA/TonB C-terminal domain"/>
    <property type="match status" value="1"/>
</dbReference>
<dbReference type="Proteomes" id="UP000230709">
    <property type="component" value="Chromosome"/>
</dbReference>
<evidence type="ECO:0000259" key="11">
    <source>
        <dbReference type="PROSITE" id="PS52015"/>
    </source>
</evidence>
<evidence type="ECO:0000256" key="9">
    <source>
        <dbReference type="ARBA" id="ARBA00023136"/>
    </source>
</evidence>
<evidence type="ECO:0000313" key="13">
    <source>
        <dbReference type="Proteomes" id="UP000230709"/>
    </source>
</evidence>
<dbReference type="GO" id="GO:0055085">
    <property type="term" value="P:transmembrane transport"/>
    <property type="evidence" value="ECO:0007669"/>
    <property type="project" value="InterPro"/>
</dbReference>
<evidence type="ECO:0000313" key="12">
    <source>
        <dbReference type="EMBL" id="ATQ68839.1"/>
    </source>
</evidence>
<dbReference type="InterPro" id="IPR037682">
    <property type="entry name" value="TonB_C"/>
</dbReference>
<dbReference type="PANTHER" id="PTHR33446:SF13">
    <property type="entry name" value="TONB PROTEIN"/>
    <property type="match status" value="1"/>
</dbReference>
<dbReference type="InterPro" id="IPR006260">
    <property type="entry name" value="TonB/TolA_C"/>
</dbReference>
<comment type="subcellular location">
    <subcellularLocation>
        <location evidence="1">Cell inner membrane</location>
        <topology evidence="1">Single-pass membrane protein</topology>
        <orientation evidence="1">Periplasmic side</orientation>
    </subcellularLocation>
</comment>
<evidence type="ECO:0000256" key="4">
    <source>
        <dbReference type="ARBA" id="ARBA00022475"/>
    </source>
</evidence>
<dbReference type="RefSeq" id="WP_004448492.1">
    <property type="nucleotide sequence ID" value="NZ_ADVE02000001.1"/>
</dbReference>
<dbReference type="GO" id="GO:0005886">
    <property type="term" value="C:plasma membrane"/>
    <property type="evidence" value="ECO:0007669"/>
    <property type="project" value="UniProtKB-SubCell"/>
</dbReference>
<dbReference type="GO" id="GO:0015031">
    <property type="term" value="P:protein transport"/>
    <property type="evidence" value="ECO:0007669"/>
    <property type="project" value="UniProtKB-KW"/>
</dbReference>
<organism evidence="12 13">
    <name type="scientific">Methylosinus trichosporium (strain ATCC 35070 / NCIMB 11131 / UNIQEM 75 / OB3b)</name>
    <dbReference type="NCBI Taxonomy" id="595536"/>
    <lineage>
        <taxon>Bacteria</taxon>
        <taxon>Pseudomonadati</taxon>
        <taxon>Pseudomonadota</taxon>
        <taxon>Alphaproteobacteria</taxon>
        <taxon>Hyphomicrobiales</taxon>
        <taxon>Methylocystaceae</taxon>
        <taxon>Methylosinus</taxon>
    </lineage>
</organism>
<keyword evidence="3" id="KW-0813">Transport</keyword>
<dbReference type="InterPro" id="IPR051045">
    <property type="entry name" value="TonB-dependent_transducer"/>
</dbReference>
<dbReference type="KEGG" id="mtw:CQW49_13805"/>
<dbReference type="EMBL" id="CP023737">
    <property type="protein sequence ID" value="ATQ68839.1"/>
    <property type="molecule type" value="Genomic_DNA"/>
</dbReference>
<evidence type="ECO:0000256" key="1">
    <source>
        <dbReference type="ARBA" id="ARBA00004383"/>
    </source>
</evidence>
<dbReference type="AlphaFoldDB" id="A0A2D2D1V9"/>